<organism evidence="3 4">
    <name type="scientific">Chryseobacterium herbae</name>
    <dbReference type="NCBI Taxonomy" id="2976476"/>
    <lineage>
        <taxon>Bacteria</taxon>
        <taxon>Pseudomonadati</taxon>
        <taxon>Bacteroidota</taxon>
        <taxon>Flavobacteriia</taxon>
        <taxon>Flavobacteriales</taxon>
        <taxon>Weeksellaceae</taxon>
        <taxon>Chryseobacterium group</taxon>
        <taxon>Chryseobacterium</taxon>
    </lineage>
</organism>
<sequence>MKKIIIIGALVSSLFASSQVGIQTSTPQKTLHINGSLQITSELNVGGNAATAGNAGNAGQVLKSSGAGMPPVWQNLAGVPNSIGTVIVVNGEFLVAQEIVAQMTADFTLPAASPGAGKIGNLNFEIIDNENSYTASTTDNSFKVTTDGTYQIMMNLQLSGEKGSWPVIGIWSDTDGNWVARVNDEYTANTGNSLQTYTLITSIPLFTSKTYSFRVAGTAANPVIIKKQSSGSTGGGPVSQVSVKRLK</sequence>
<feature type="chain" id="PRO_5045208935" evidence="2">
    <location>
        <begin position="19"/>
        <end position="247"/>
    </location>
</feature>
<accession>A0ABT2ITB9</accession>
<feature type="region of interest" description="Disordered" evidence="1">
    <location>
        <begin position="226"/>
        <end position="247"/>
    </location>
</feature>
<dbReference type="EMBL" id="JAOAMU010000002">
    <property type="protein sequence ID" value="MCT2562081.1"/>
    <property type="molecule type" value="Genomic_DNA"/>
</dbReference>
<dbReference type="RefSeq" id="WP_259838463.1">
    <property type="nucleotide sequence ID" value="NZ_JAOAMU010000002.1"/>
</dbReference>
<keyword evidence="4" id="KW-1185">Reference proteome</keyword>
<proteinExistence type="predicted"/>
<keyword evidence="2" id="KW-0732">Signal</keyword>
<evidence type="ECO:0000313" key="4">
    <source>
        <dbReference type="Proteomes" id="UP001525566"/>
    </source>
</evidence>
<name>A0ABT2ITB9_9FLAO</name>
<dbReference type="Proteomes" id="UP001525566">
    <property type="component" value="Unassembled WGS sequence"/>
</dbReference>
<comment type="caution">
    <text evidence="3">The sequence shown here is derived from an EMBL/GenBank/DDBJ whole genome shotgun (WGS) entry which is preliminary data.</text>
</comment>
<gene>
    <name evidence="3" type="ORF">N0B48_09290</name>
</gene>
<evidence type="ECO:0000256" key="1">
    <source>
        <dbReference type="SAM" id="MobiDB-lite"/>
    </source>
</evidence>
<evidence type="ECO:0000313" key="3">
    <source>
        <dbReference type="EMBL" id="MCT2562081.1"/>
    </source>
</evidence>
<protein>
    <submittedName>
        <fullName evidence="3">Uncharacterized protein</fullName>
    </submittedName>
</protein>
<evidence type="ECO:0000256" key="2">
    <source>
        <dbReference type="SAM" id="SignalP"/>
    </source>
</evidence>
<reference evidence="3 4" key="1">
    <citation type="submission" date="2022-09" db="EMBL/GenBank/DDBJ databases">
        <title>Chryseobacterium oleae sp.nov., isolated from the inter-root soil of Pyrola calliantha H. Andr. in Tibet.</title>
        <authorList>
            <person name="Li Z."/>
        </authorList>
    </citation>
    <scope>NUCLEOTIDE SEQUENCE [LARGE SCALE GENOMIC DNA]</scope>
    <source>
        <strain evidence="4">pc1-10</strain>
    </source>
</reference>
<feature type="signal peptide" evidence="2">
    <location>
        <begin position="1"/>
        <end position="18"/>
    </location>
</feature>